<dbReference type="PANTHER" id="PTHR33744:SF7">
    <property type="entry name" value="PUCR FAMILY TRANSCRIPTIONAL REGULATOR"/>
    <property type="match status" value="1"/>
</dbReference>
<evidence type="ECO:0008006" key="5">
    <source>
        <dbReference type="Google" id="ProtNLM"/>
    </source>
</evidence>
<dbReference type="Pfam" id="PF13556">
    <property type="entry name" value="HTH_30"/>
    <property type="match status" value="1"/>
</dbReference>
<keyword evidence="4" id="KW-1185">Reference proteome</keyword>
<dbReference type="InterPro" id="IPR025736">
    <property type="entry name" value="PucR_C-HTH_dom"/>
</dbReference>
<organism evidence="3 4">
    <name type="scientific">Streptomyces filipinensis</name>
    <dbReference type="NCBI Taxonomy" id="66887"/>
    <lineage>
        <taxon>Bacteria</taxon>
        <taxon>Bacillati</taxon>
        <taxon>Actinomycetota</taxon>
        <taxon>Actinomycetes</taxon>
        <taxon>Kitasatosporales</taxon>
        <taxon>Streptomycetaceae</taxon>
        <taxon>Streptomyces</taxon>
    </lineage>
</organism>
<dbReference type="EMBL" id="BMTD01000005">
    <property type="protein sequence ID" value="GGU92767.1"/>
    <property type="molecule type" value="Genomic_DNA"/>
</dbReference>
<sequence>MGQRDGVALCVADNGGVTSEGVQELIRLAGDDRSLLEEAVATARARSPQVGALPEHEVRRHTQAVLEAVSAALVRGGPDEDDLAAADRLGTDRALQGVPVAALLDGFQAGRSWLVRTVVERGRAAEMTADALLDAVTRIDTITTALEHRMVHAHRITELELARTARESTAQRLRALLRGEPVDRPLEPGRAYHCVVSEISDPTTARHVEAVLGSAGLTGMVDGTLAAVLHHMPELPAGLPPLVVSPPVPPARLPGLYEVCRRALRAATEGGPRKLTALALPTALAAQPELGRLLAAELLPALDPADPFHRELARTAVAYLDHGARIGPTASAVHVHPNTVKFRLRRLRDLTGHELTGSLVHCAHLWWALRVWLSSDT</sequence>
<comment type="caution">
    <text evidence="3">The sequence shown here is derived from an EMBL/GenBank/DDBJ whole genome shotgun (WGS) entry which is preliminary data.</text>
</comment>
<dbReference type="Pfam" id="PF14361">
    <property type="entry name" value="RsbRD_N"/>
    <property type="match status" value="1"/>
</dbReference>
<reference evidence="3" key="2">
    <citation type="submission" date="2020-09" db="EMBL/GenBank/DDBJ databases">
        <authorList>
            <person name="Sun Q."/>
            <person name="Ohkuma M."/>
        </authorList>
    </citation>
    <scope>NUCLEOTIDE SEQUENCE</scope>
    <source>
        <strain evidence="3">JCM 4369</strain>
    </source>
</reference>
<name>A0A918IC68_9ACTN</name>
<feature type="domain" description="PucR C-terminal helix-turn-helix" evidence="1">
    <location>
        <begin position="312"/>
        <end position="371"/>
    </location>
</feature>
<dbReference type="AlphaFoldDB" id="A0A918IC68"/>
<evidence type="ECO:0000313" key="3">
    <source>
        <dbReference type="EMBL" id="GGU92767.1"/>
    </source>
</evidence>
<dbReference type="Gene3D" id="1.10.10.2840">
    <property type="entry name" value="PucR C-terminal helix-turn-helix domain"/>
    <property type="match status" value="1"/>
</dbReference>
<dbReference type="InterPro" id="IPR025751">
    <property type="entry name" value="RsbRD_N_dom"/>
</dbReference>
<evidence type="ECO:0000259" key="1">
    <source>
        <dbReference type="Pfam" id="PF13556"/>
    </source>
</evidence>
<protein>
    <recommendedName>
        <fullName evidence="5">PucR C-terminal helix-turn-helix domain-containing protein</fullName>
    </recommendedName>
</protein>
<dbReference type="InterPro" id="IPR051448">
    <property type="entry name" value="CdaR-like_regulators"/>
</dbReference>
<evidence type="ECO:0000313" key="4">
    <source>
        <dbReference type="Proteomes" id="UP000618795"/>
    </source>
</evidence>
<reference evidence="3" key="1">
    <citation type="journal article" date="2014" name="Int. J. Syst. Evol. Microbiol.">
        <title>Complete genome sequence of Corynebacterium casei LMG S-19264T (=DSM 44701T), isolated from a smear-ripened cheese.</title>
        <authorList>
            <consortium name="US DOE Joint Genome Institute (JGI-PGF)"/>
            <person name="Walter F."/>
            <person name="Albersmeier A."/>
            <person name="Kalinowski J."/>
            <person name="Ruckert C."/>
        </authorList>
    </citation>
    <scope>NUCLEOTIDE SEQUENCE</scope>
    <source>
        <strain evidence="3">JCM 4369</strain>
    </source>
</reference>
<evidence type="ECO:0000259" key="2">
    <source>
        <dbReference type="Pfam" id="PF14361"/>
    </source>
</evidence>
<feature type="domain" description="RsbT co-antagonist protein RsbRD N-terminal" evidence="2">
    <location>
        <begin position="34"/>
        <end position="167"/>
    </location>
</feature>
<dbReference type="Proteomes" id="UP000618795">
    <property type="component" value="Unassembled WGS sequence"/>
</dbReference>
<accession>A0A918IC68</accession>
<gene>
    <name evidence="3" type="ORF">GCM10010260_29390</name>
</gene>
<proteinExistence type="predicted"/>
<dbReference type="PANTHER" id="PTHR33744">
    <property type="entry name" value="CARBOHYDRATE DIACID REGULATOR"/>
    <property type="match status" value="1"/>
</dbReference>
<dbReference type="InterPro" id="IPR042070">
    <property type="entry name" value="PucR_C-HTH_sf"/>
</dbReference>